<dbReference type="PANTHER" id="PTHR37984">
    <property type="entry name" value="PROTEIN CBG26694"/>
    <property type="match status" value="1"/>
</dbReference>
<evidence type="ECO:0000256" key="5">
    <source>
        <dbReference type="ARBA" id="ARBA00022801"/>
    </source>
</evidence>
<proteinExistence type="predicted"/>
<sequence length="216" mass="24944">MAWALSFPSQKRGGEEYVVAYASRTLTAAERNYSTTEKECFAIEWTVNYWRPYLLGKTFEVITDHQSLTWLQGLNAPKVDEGMNEEMRVGAAATYEVIEQLNKTKGEAESEEKLKQNGELKRYRQLWTQLIMLDGILHRRVDQGTPEERTVLVVPQKMRTDLLKLAYDDPGSGHMEINRCVERLILQQNYYWPGIASEVQLWVAECEQCDYIAVIA</sequence>
<name>A0A7D9JKV8_PARCT</name>
<dbReference type="Gene3D" id="1.10.340.70">
    <property type="match status" value="1"/>
</dbReference>
<comment type="caution">
    <text evidence="7">The sequence shown here is derived from an EMBL/GenBank/DDBJ whole genome shotgun (WGS) entry which is preliminary data.</text>
</comment>
<evidence type="ECO:0000256" key="1">
    <source>
        <dbReference type="ARBA" id="ARBA00022679"/>
    </source>
</evidence>
<dbReference type="Proteomes" id="UP001152795">
    <property type="component" value="Unassembled WGS sequence"/>
</dbReference>
<evidence type="ECO:0000313" key="8">
    <source>
        <dbReference type="Proteomes" id="UP001152795"/>
    </source>
</evidence>
<dbReference type="Pfam" id="PF17917">
    <property type="entry name" value="RT_RNaseH"/>
    <property type="match status" value="1"/>
</dbReference>
<feature type="non-terminal residue" evidence="7">
    <location>
        <position position="216"/>
    </location>
</feature>
<keyword evidence="6" id="KW-0695">RNA-directed DNA polymerase</keyword>
<dbReference type="InterPro" id="IPR043502">
    <property type="entry name" value="DNA/RNA_pol_sf"/>
</dbReference>
<dbReference type="CDD" id="cd09274">
    <property type="entry name" value="RNase_HI_RT_Ty3"/>
    <property type="match status" value="1"/>
</dbReference>
<keyword evidence="3" id="KW-0540">Nuclease</keyword>
<dbReference type="AlphaFoldDB" id="A0A7D9JKV8"/>
<gene>
    <name evidence="7" type="ORF">PACLA_8A044377</name>
</gene>
<evidence type="ECO:0000256" key="2">
    <source>
        <dbReference type="ARBA" id="ARBA00022695"/>
    </source>
</evidence>
<dbReference type="GO" id="GO:0016787">
    <property type="term" value="F:hydrolase activity"/>
    <property type="evidence" value="ECO:0007669"/>
    <property type="project" value="UniProtKB-KW"/>
</dbReference>
<dbReference type="Gene3D" id="3.10.20.370">
    <property type="match status" value="1"/>
</dbReference>
<dbReference type="InterPro" id="IPR041373">
    <property type="entry name" value="RT_RNaseH"/>
</dbReference>
<keyword evidence="2" id="KW-0548">Nucleotidyltransferase</keyword>
<accession>A0A7D9JKV8</accession>
<dbReference type="FunFam" id="1.10.340.70:FF:000001">
    <property type="entry name" value="Retrovirus-related Pol polyprotein from transposon gypsy-like Protein"/>
    <property type="match status" value="1"/>
</dbReference>
<keyword evidence="1" id="KW-0808">Transferase</keyword>
<dbReference type="GO" id="GO:0004519">
    <property type="term" value="F:endonuclease activity"/>
    <property type="evidence" value="ECO:0007669"/>
    <property type="project" value="UniProtKB-KW"/>
</dbReference>
<dbReference type="GO" id="GO:0003964">
    <property type="term" value="F:RNA-directed DNA polymerase activity"/>
    <property type="evidence" value="ECO:0007669"/>
    <property type="project" value="UniProtKB-KW"/>
</dbReference>
<evidence type="ECO:0000256" key="3">
    <source>
        <dbReference type="ARBA" id="ARBA00022722"/>
    </source>
</evidence>
<dbReference type="SUPFAM" id="SSF56672">
    <property type="entry name" value="DNA/RNA polymerases"/>
    <property type="match status" value="1"/>
</dbReference>
<dbReference type="EMBL" id="CACRXK020017984">
    <property type="protein sequence ID" value="CAB4031915.1"/>
    <property type="molecule type" value="Genomic_DNA"/>
</dbReference>
<dbReference type="InterPro" id="IPR041588">
    <property type="entry name" value="Integrase_H2C2"/>
</dbReference>
<organism evidence="7 8">
    <name type="scientific">Paramuricea clavata</name>
    <name type="common">Red gorgonian</name>
    <name type="synonym">Violescent sea-whip</name>
    <dbReference type="NCBI Taxonomy" id="317549"/>
    <lineage>
        <taxon>Eukaryota</taxon>
        <taxon>Metazoa</taxon>
        <taxon>Cnidaria</taxon>
        <taxon>Anthozoa</taxon>
        <taxon>Octocorallia</taxon>
        <taxon>Malacalcyonacea</taxon>
        <taxon>Plexauridae</taxon>
        <taxon>Paramuricea</taxon>
    </lineage>
</organism>
<evidence type="ECO:0000256" key="4">
    <source>
        <dbReference type="ARBA" id="ARBA00022759"/>
    </source>
</evidence>
<keyword evidence="8" id="KW-1185">Reference proteome</keyword>
<protein>
    <submittedName>
        <fullName evidence="7">Uncharacterized protein</fullName>
    </submittedName>
</protein>
<dbReference type="InterPro" id="IPR050951">
    <property type="entry name" value="Retrovirus_Pol_polyprotein"/>
</dbReference>
<keyword evidence="4" id="KW-0255">Endonuclease</keyword>
<dbReference type="OrthoDB" id="8061593at2759"/>
<evidence type="ECO:0000256" key="6">
    <source>
        <dbReference type="ARBA" id="ARBA00022918"/>
    </source>
</evidence>
<dbReference type="Pfam" id="PF17921">
    <property type="entry name" value="Integrase_H2C2"/>
    <property type="match status" value="1"/>
</dbReference>
<keyword evidence="5" id="KW-0378">Hydrolase</keyword>
<reference evidence="7" key="1">
    <citation type="submission" date="2020-04" db="EMBL/GenBank/DDBJ databases">
        <authorList>
            <person name="Alioto T."/>
            <person name="Alioto T."/>
            <person name="Gomez Garrido J."/>
        </authorList>
    </citation>
    <scope>NUCLEOTIDE SEQUENCE</scope>
    <source>
        <strain evidence="7">A484AB</strain>
    </source>
</reference>
<dbReference type="PANTHER" id="PTHR37984:SF5">
    <property type="entry name" value="PROTEIN NYNRIN-LIKE"/>
    <property type="match status" value="1"/>
</dbReference>
<evidence type="ECO:0000313" key="7">
    <source>
        <dbReference type="EMBL" id="CAB4031915.1"/>
    </source>
</evidence>